<feature type="transmembrane region" description="Helical" evidence="1">
    <location>
        <begin position="20"/>
        <end position="41"/>
    </location>
</feature>
<keyword evidence="1" id="KW-0812">Transmembrane</keyword>
<accession>A0A1F4PZ87</accession>
<name>A0A1F4PZ87_UNCSA</name>
<dbReference type="AlphaFoldDB" id="A0A1F4PZ87"/>
<keyword evidence="1" id="KW-0472">Membrane</keyword>
<evidence type="ECO:0000256" key="1">
    <source>
        <dbReference type="SAM" id="Phobius"/>
    </source>
</evidence>
<evidence type="ECO:0008006" key="4">
    <source>
        <dbReference type="Google" id="ProtNLM"/>
    </source>
</evidence>
<reference evidence="2 3" key="1">
    <citation type="journal article" date="2016" name="Nat. Commun.">
        <title>Thousands of microbial genomes shed light on interconnected biogeochemical processes in an aquifer system.</title>
        <authorList>
            <person name="Anantharaman K."/>
            <person name="Brown C.T."/>
            <person name="Hug L.A."/>
            <person name="Sharon I."/>
            <person name="Castelle C.J."/>
            <person name="Probst A.J."/>
            <person name="Thomas B.C."/>
            <person name="Singh A."/>
            <person name="Wilkins M.J."/>
            <person name="Karaoz U."/>
            <person name="Brodie E.L."/>
            <person name="Williams K.H."/>
            <person name="Hubbard S.S."/>
            <person name="Banfield J.F."/>
        </authorList>
    </citation>
    <scope>NUCLEOTIDE SEQUENCE [LARGE SCALE GENOMIC DNA]</scope>
</reference>
<gene>
    <name evidence="2" type="ORF">A2625_00370</name>
</gene>
<evidence type="ECO:0000313" key="2">
    <source>
        <dbReference type="EMBL" id="OGB88916.1"/>
    </source>
</evidence>
<evidence type="ECO:0000313" key="3">
    <source>
        <dbReference type="Proteomes" id="UP000178724"/>
    </source>
</evidence>
<keyword evidence="1" id="KW-1133">Transmembrane helix</keyword>
<dbReference type="Proteomes" id="UP000178724">
    <property type="component" value="Unassembled WGS sequence"/>
</dbReference>
<organism evidence="2 3">
    <name type="scientific">candidate division WOR-1 bacterium RIFCSPHIGHO2_01_FULL_53_15</name>
    <dbReference type="NCBI Taxonomy" id="1802564"/>
    <lineage>
        <taxon>Bacteria</taxon>
        <taxon>Bacillati</taxon>
        <taxon>Saganbacteria</taxon>
    </lineage>
</organism>
<protein>
    <recommendedName>
        <fullName evidence="4">Type II secretion system protein GspG C-terminal domain-containing protein</fullName>
    </recommendedName>
</protein>
<proteinExistence type="predicted"/>
<dbReference type="NCBIfam" id="TIGR02532">
    <property type="entry name" value="IV_pilin_GFxxxE"/>
    <property type="match status" value="1"/>
</dbReference>
<dbReference type="InterPro" id="IPR012902">
    <property type="entry name" value="N_methyl_site"/>
</dbReference>
<sequence>MTIKRRSNRHRAGFTLVETVMGLIIIGIAFYTLIAVFISLAPRTAQYETMNKKIYLAQEKMEEFLVKPFSQETSVAPAAFAGNFSNYNYEVVVTYVTSTDLNTAVGGPTNYKNINVRVWGGPTGGANTAEIRSLVTSYEAK</sequence>
<comment type="caution">
    <text evidence="2">The sequence shown here is derived from an EMBL/GenBank/DDBJ whole genome shotgun (WGS) entry which is preliminary data.</text>
</comment>
<dbReference type="EMBL" id="METM01000032">
    <property type="protein sequence ID" value="OGB88916.1"/>
    <property type="molecule type" value="Genomic_DNA"/>
</dbReference>